<gene>
    <name evidence="2" type="ORF">DBRI00130_LOCUS13746</name>
</gene>
<feature type="region of interest" description="Disordered" evidence="1">
    <location>
        <begin position="575"/>
        <end position="596"/>
    </location>
</feature>
<name>A0A7S4VDP7_9STRA</name>
<reference evidence="2" key="1">
    <citation type="submission" date="2021-01" db="EMBL/GenBank/DDBJ databases">
        <authorList>
            <person name="Corre E."/>
            <person name="Pelletier E."/>
            <person name="Niang G."/>
            <person name="Scheremetjew M."/>
            <person name="Finn R."/>
            <person name="Kale V."/>
            <person name="Holt S."/>
            <person name="Cochrane G."/>
            <person name="Meng A."/>
            <person name="Brown T."/>
            <person name="Cohen L."/>
        </authorList>
    </citation>
    <scope>NUCLEOTIDE SEQUENCE</scope>
    <source>
        <strain evidence="2">GSO104</strain>
    </source>
</reference>
<feature type="region of interest" description="Disordered" evidence="1">
    <location>
        <begin position="472"/>
        <end position="492"/>
    </location>
</feature>
<feature type="region of interest" description="Disordered" evidence="1">
    <location>
        <begin position="355"/>
        <end position="388"/>
    </location>
</feature>
<feature type="compositionally biased region" description="Low complexity" evidence="1">
    <location>
        <begin position="130"/>
        <end position="139"/>
    </location>
</feature>
<feature type="compositionally biased region" description="Basic and acidic residues" evidence="1">
    <location>
        <begin position="54"/>
        <end position="67"/>
    </location>
</feature>
<dbReference type="EMBL" id="HBNS01017193">
    <property type="protein sequence ID" value="CAE4604987.1"/>
    <property type="molecule type" value="Transcribed_RNA"/>
</dbReference>
<feature type="compositionally biased region" description="Basic and acidic residues" evidence="1">
    <location>
        <begin position="745"/>
        <end position="756"/>
    </location>
</feature>
<feature type="region of interest" description="Disordered" evidence="1">
    <location>
        <begin position="1"/>
        <end position="171"/>
    </location>
</feature>
<proteinExistence type="predicted"/>
<feature type="compositionally biased region" description="Polar residues" evidence="1">
    <location>
        <begin position="772"/>
        <end position="790"/>
    </location>
</feature>
<feature type="compositionally biased region" description="Basic and acidic residues" evidence="1">
    <location>
        <begin position="111"/>
        <end position="121"/>
    </location>
</feature>
<accession>A0A7S4VDP7</accession>
<feature type="compositionally biased region" description="Polar residues" evidence="1">
    <location>
        <begin position="362"/>
        <end position="388"/>
    </location>
</feature>
<feature type="compositionally biased region" description="Polar residues" evidence="1">
    <location>
        <begin position="78"/>
        <end position="110"/>
    </location>
</feature>
<protein>
    <submittedName>
        <fullName evidence="2">Uncharacterized protein</fullName>
    </submittedName>
</protein>
<sequence>MIDRGDKAMSSASTTSLARHRRRDRVSGGAVLDGKGGGFGAASSQQLPTTVKAFAEDKKESSPEFPRRSSFKQQQQQSNLSHAPSNLARQEPQTGQSSAAHTPQQPNNKSPQRESSRETLRGKINRQKRWSQYQQQKQSPARKNTRNSQSQHFDSGHEHSPQQPQQHDQHTSMSLAIIPQPNNSSAYIHSTALHHDPQNNVPSQLVLAQSATDPSSLGLSTHPSMCSTVATNTSKTPVNHLDQPFHHQPQNQDTYRNYSHYPSLQQQHHQTEWQVKESEGSFLDDETAFDSVMTPLLEESASGAGAGAATSGGNALGGLFKHKVKLHKRSGSTGSGTSKGLMSNTKAYMRQLVEPQKKQHEVGTTNNSDGTLPNQAQQPTFDMSTSPRNTLSPIQSAISRITARSSHSLMQSSSSYESMKDESIILCNSKQHTTSAKSVGAGAVENNTAECSVSDDSGTSTKITYGTSTSVKSKEEVSIPPSSSGNLSGGGGGMNILNTSCSRISENLSMVSGGGNNVCPTPNGTNHHHPIHANNMDHSYNSNRHVAPPNPSSYRQYNSFAPNSSYDNNGAIRDGVPSVRHRHRGTTDTNNNGIMRMERPFDGFKRKRQEWQQQHQRGWVRESDDEGHGSNCSTPNVTAAVGLTAVAAAGGVVLGPMGILVGVALVGLGFSLSQIPEDQSNDIRNYATHLLQSAHEKAVFMHETVQSSCVHACDSSGLPEQYPVIRTMYPKNGDQGVGAGADNGGGERESTQDVRGRGGGMVGDNNIGAGSRPNSNAGGSSISSPYNYNNAHTRPFNEGHVVVSRNTDNSVMEQHHFGPGVVSQMHHGFDVAEESSIIEMVACLKKVWITPVSQIYSLEPSHQPRAWFEVIASALTSVEDKNEAMEEILIFAKDKLHAKLFLQMGILDSLMYIINNFLHLYSVNAFDTFEMATPLAHAKLAATCCQALGKGHCALFHTDGDLELMSLYNRATVPIERQIAQMLHEVLFHRFVTGPLPPINEETLVRYVDDKAFVLAKLTLLESEELARSVKSLADGTFHCTT</sequence>
<dbReference type="AlphaFoldDB" id="A0A7S4VDP7"/>
<feature type="compositionally biased region" description="Gly residues" evidence="1">
    <location>
        <begin position="735"/>
        <end position="744"/>
    </location>
</feature>
<evidence type="ECO:0000256" key="1">
    <source>
        <dbReference type="SAM" id="MobiDB-lite"/>
    </source>
</evidence>
<organism evidence="2">
    <name type="scientific">Ditylum brightwellii</name>
    <dbReference type="NCBI Taxonomy" id="49249"/>
    <lineage>
        <taxon>Eukaryota</taxon>
        <taxon>Sar</taxon>
        <taxon>Stramenopiles</taxon>
        <taxon>Ochrophyta</taxon>
        <taxon>Bacillariophyta</taxon>
        <taxon>Mediophyceae</taxon>
        <taxon>Lithodesmiophycidae</taxon>
        <taxon>Lithodesmiales</taxon>
        <taxon>Lithodesmiaceae</taxon>
        <taxon>Ditylum</taxon>
    </lineage>
</organism>
<feature type="region of interest" description="Disordered" evidence="1">
    <location>
        <begin position="730"/>
        <end position="790"/>
    </location>
</feature>
<evidence type="ECO:0000313" key="2">
    <source>
        <dbReference type="EMBL" id="CAE4604987.1"/>
    </source>
</evidence>